<accession>A0ABW3GQV1</accession>
<evidence type="ECO:0000259" key="4">
    <source>
        <dbReference type="Pfam" id="PF13100"/>
    </source>
</evidence>
<dbReference type="Pfam" id="PF13100">
    <property type="entry name" value="OstA_2"/>
    <property type="match status" value="1"/>
</dbReference>
<dbReference type="Gene3D" id="2.60.450.10">
    <property type="entry name" value="Lipopolysaccharide (LPS) transport protein A like domain"/>
    <property type="match status" value="3"/>
</dbReference>
<feature type="signal peptide" evidence="3">
    <location>
        <begin position="1"/>
        <end position="19"/>
    </location>
</feature>
<reference evidence="6" key="1">
    <citation type="journal article" date="2019" name="Int. J. Syst. Evol. Microbiol.">
        <title>The Global Catalogue of Microorganisms (GCM) 10K type strain sequencing project: providing services to taxonomists for standard genome sequencing and annotation.</title>
        <authorList>
            <consortium name="The Broad Institute Genomics Platform"/>
            <consortium name="The Broad Institute Genome Sequencing Center for Infectious Disease"/>
            <person name="Wu L."/>
            <person name="Ma J."/>
        </authorList>
    </citation>
    <scope>NUCLEOTIDE SEQUENCE [LARGE SCALE GENOMIC DNA]</scope>
    <source>
        <strain evidence="6">CCUG 56752</strain>
    </source>
</reference>
<dbReference type="InterPro" id="IPR005653">
    <property type="entry name" value="OstA-like_N"/>
</dbReference>
<evidence type="ECO:0000313" key="6">
    <source>
        <dbReference type="Proteomes" id="UP001597049"/>
    </source>
</evidence>
<name>A0ABW3GQV1_9FLAO</name>
<sequence>MKQLILILSFILYSSCLFAQEGKKIDYTSDRSRVDQENYPDAFILSKVQNQVYFLHQGIEVWCDRAIFYQNDNFFRAFGNVRMKQGDTVNMTSKYAEYNGNTQFAFASNDVLLTTPSNRLTTDSLFFNRVKQEAFYRSGGKVQDSASTITSVRGRYFMNQEKISFKQNVKVRNPEYDIDSENLEFYSEKGHAYLYGPSTITSETSVVYCERGFYDTRNDNGFFVKNSKVDYENRKLEGDSIYFDRPSGFASATNDIKITDTINQSVITGHYAEVFRKKDSLLITKNPIVAIKQENDSVYLASDTLMVTGKVDDRDIRAFYDARIFKSDLSGKADSIHSSERTGLTKLIRNPVLWSGESQITGDTIHLISNTEAEKLDSLRVFENAFMIQKDSIEGYNQIKGKELYGLFENNEIYEVDVIKNTESLFYLRDDGADLIGINKTLSAKIKILLEKQEILDIIYYNNVDSNTFPSSQFPENSKELKGFKWRGEERLTSKADLLKGRSRFELPKIKGIKDPEVYEDFFEDVKELNSNSNLNSSSVKKSNENKTPKTLQKSPKTKAIKPVDEQ</sequence>
<feature type="region of interest" description="Disordered" evidence="2">
    <location>
        <begin position="531"/>
        <end position="567"/>
    </location>
</feature>
<gene>
    <name evidence="5" type="ORF">ACFQ0R_09820</name>
</gene>
<dbReference type="InterPro" id="IPR052037">
    <property type="entry name" value="LPS_export_LptA"/>
</dbReference>
<keyword evidence="6" id="KW-1185">Reference proteome</keyword>
<evidence type="ECO:0000256" key="1">
    <source>
        <dbReference type="ARBA" id="ARBA00022729"/>
    </source>
</evidence>
<keyword evidence="1 3" id="KW-0732">Signal</keyword>
<evidence type="ECO:0000313" key="5">
    <source>
        <dbReference type="EMBL" id="MFD0932890.1"/>
    </source>
</evidence>
<dbReference type="Proteomes" id="UP001597049">
    <property type="component" value="Unassembled WGS sequence"/>
</dbReference>
<feature type="compositionally biased region" description="Low complexity" evidence="2">
    <location>
        <begin position="531"/>
        <end position="541"/>
    </location>
</feature>
<evidence type="ECO:0000256" key="2">
    <source>
        <dbReference type="SAM" id="MobiDB-lite"/>
    </source>
</evidence>
<organism evidence="5 6">
    <name type="scientific">Psychroflexus salinarum</name>
    <dbReference type="NCBI Taxonomy" id="546024"/>
    <lineage>
        <taxon>Bacteria</taxon>
        <taxon>Pseudomonadati</taxon>
        <taxon>Bacteroidota</taxon>
        <taxon>Flavobacteriia</taxon>
        <taxon>Flavobacteriales</taxon>
        <taxon>Flavobacteriaceae</taxon>
        <taxon>Psychroflexus</taxon>
    </lineage>
</organism>
<dbReference type="PANTHER" id="PTHR36504:SF1">
    <property type="entry name" value="LIPOPOLYSACCHARIDE EXPORT SYSTEM PROTEIN LPTA"/>
    <property type="match status" value="1"/>
</dbReference>
<dbReference type="EMBL" id="JBHTIV010000010">
    <property type="protein sequence ID" value="MFD0932890.1"/>
    <property type="molecule type" value="Genomic_DNA"/>
</dbReference>
<dbReference type="PANTHER" id="PTHR36504">
    <property type="entry name" value="LIPOPOLYSACCHARIDE EXPORT SYSTEM PROTEIN LPTA"/>
    <property type="match status" value="1"/>
</dbReference>
<feature type="domain" description="Organic solvent tolerance-like N-terminal" evidence="4">
    <location>
        <begin position="29"/>
        <end position="181"/>
    </location>
</feature>
<proteinExistence type="predicted"/>
<comment type="caution">
    <text evidence="5">The sequence shown here is derived from an EMBL/GenBank/DDBJ whole genome shotgun (WGS) entry which is preliminary data.</text>
</comment>
<protein>
    <submittedName>
        <fullName evidence="5">OstA-like protein</fullName>
    </submittedName>
</protein>
<evidence type="ECO:0000256" key="3">
    <source>
        <dbReference type="SAM" id="SignalP"/>
    </source>
</evidence>
<feature type="chain" id="PRO_5047462233" evidence="3">
    <location>
        <begin position="20"/>
        <end position="567"/>
    </location>
</feature>
<dbReference type="RefSeq" id="WP_379658366.1">
    <property type="nucleotide sequence ID" value="NZ_JBHTIV010000010.1"/>
</dbReference>